<keyword evidence="2" id="KW-1185">Reference proteome</keyword>
<organism evidence="1 2">
    <name type="scientific">Holotrichia oblita</name>
    <name type="common">Chafer beetle</name>
    <dbReference type="NCBI Taxonomy" id="644536"/>
    <lineage>
        <taxon>Eukaryota</taxon>
        <taxon>Metazoa</taxon>
        <taxon>Ecdysozoa</taxon>
        <taxon>Arthropoda</taxon>
        <taxon>Hexapoda</taxon>
        <taxon>Insecta</taxon>
        <taxon>Pterygota</taxon>
        <taxon>Neoptera</taxon>
        <taxon>Endopterygota</taxon>
        <taxon>Coleoptera</taxon>
        <taxon>Polyphaga</taxon>
        <taxon>Scarabaeiformia</taxon>
        <taxon>Scarabaeidae</taxon>
        <taxon>Melolonthinae</taxon>
        <taxon>Holotrichia</taxon>
    </lineage>
</organism>
<evidence type="ECO:0000313" key="2">
    <source>
        <dbReference type="Proteomes" id="UP001056778"/>
    </source>
</evidence>
<evidence type="ECO:0000313" key="1">
    <source>
        <dbReference type="EMBL" id="KAI4456730.1"/>
    </source>
</evidence>
<protein>
    <submittedName>
        <fullName evidence="1">U3 small nucleolar rna-associated protein 14</fullName>
    </submittedName>
</protein>
<accession>A0ACB9SNF8</accession>
<comment type="caution">
    <text evidence="1">The sequence shown here is derived from an EMBL/GenBank/DDBJ whole genome shotgun (WGS) entry which is preliminary data.</text>
</comment>
<proteinExistence type="predicted"/>
<reference evidence="1" key="1">
    <citation type="submission" date="2022-04" db="EMBL/GenBank/DDBJ databases">
        <title>Chromosome-scale genome assembly of Holotrichia oblita Faldermann.</title>
        <authorList>
            <person name="Rongchong L."/>
        </authorList>
    </citation>
    <scope>NUCLEOTIDE SEQUENCE</scope>
    <source>
        <strain evidence="1">81SQS9</strain>
    </source>
</reference>
<gene>
    <name evidence="1" type="ORF">MML48_8g00019830</name>
</gene>
<name>A0ACB9SNF8_HOLOL</name>
<sequence>MEAESDSDIGNNEHKRLVDNVLNLNSRQHVKKPTRTEPTAQISEYNLIKSLSDNKDAVRIHDLTKSLESHSVETDLRKKVKKAEVKSKTLAKPLEKPQADRIRRSTAYESTKTQLNRWEPVVTSNRVSTNLSFPLKNPNFKYKEARDFMSNWVLKSNLQKELEKLEPKVEVIEVETESAPKLTLKEMMEKRKELAKLRRYQNYKEIKARWQNKIKSKKFRRIQRKEKIKEQMKEFELLQKTNPEEALKKLEEIEKARAEERASLRHKSTGKWARNQQIRAKYDKELAEQLAVSKELTQKQQVDESDESDDESSSDEKRINFLDGDNPWTNKIKVTKEVEDFVTDYNKFRAEETVKTPNNTSTQNGINTTENEDIAIKTKERSEPCLTKEIEKETTDAAIKQKKRKLEKSKPEKENAKISTKKRKVKKENILHIDSASSIWEVTSLDYDNDNVVDDIFDNIEYKLKNAVNKRIEKVKTKLESSKKVSNKELKQQNVDNKPEVTVIQTDTQLGNKYKATTTNSEIPEQMKDIENIDTNKDLNTLKSVLLSKPRKDNKLKSGANIPEKIINSKPVSLNSSIPDVLTYDDNEETIDRTGIIAEAFEDADIMEEFAQDKKDEVEKDRPKNIDLTLPGWGSWGGKNIPISKKKKKRFILKGPKQFSRKDINKGNLIINESGNDKIKSHLVNEVPFPFKTVKDFEASVRAPVGNTFIPETAYRKMIKPSLKTKMGAIIEPITEDILLHREKKIQKKKPDKK</sequence>
<dbReference type="EMBL" id="CM043022">
    <property type="protein sequence ID" value="KAI4456730.1"/>
    <property type="molecule type" value="Genomic_DNA"/>
</dbReference>
<dbReference type="Proteomes" id="UP001056778">
    <property type="component" value="Chromosome 8"/>
</dbReference>